<dbReference type="Pfam" id="PF01636">
    <property type="entry name" value="APH"/>
    <property type="match status" value="1"/>
</dbReference>
<dbReference type="Gene3D" id="3.90.1200.10">
    <property type="match status" value="1"/>
</dbReference>
<dbReference type="Proteomes" id="UP001596113">
    <property type="component" value="Unassembled WGS sequence"/>
</dbReference>
<dbReference type="PANTHER" id="PTHR21310:SF40">
    <property type="entry name" value="AMINOGLYCOSIDE PHOSPHOTRANSFERASE DOMAIN-CONTAINING PROTEIN-RELATED"/>
    <property type="match status" value="1"/>
</dbReference>
<reference evidence="3" key="1">
    <citation type="journal article" date="2019" name="Int. J. Syst. Evol. Microbiol.">
        <title>The Global Catalogue of Microorganisms (GCM) 10K type strain sequencing project: providing services to taxonomists for standard genome sequencing and annotation.</title>
        <authorList>
            <consortium name="The Broad Institute Genomics Platform"/>
            <consortium name="The Broad Institute Genome Sequencing Center for Infectious Disease"/>
            <person name="Wu L."/>
            <person name="Ma J."/>
        </authorList>
    </citation>
    <scope>NUCLEOTIDE SEQUENCE [LARGE SCALE GENOMIC DNA]</scope>
    <source>
        <strain evidence="3">CGMCC 1.18575</strain>
    </source>
</reference>
<dbReference type="RefSeq" id="WP_378131204.1">
    <property type="nucleotide sequence ID" value="NZ_JBHSMI010000013.1"/>
</dbReference>
<organism evidence="2 3">
    <name type="scientific">Cohnella soli</name>
    <dbReference type="NCBI Taxonomy" id="425005"/>
    <lineage>
        <taxon>Bacteria</taxon>
        <taxon>Bacillati</taxon>
        <taxon>Bacillota</taxon>
        <taxon>Bacilli</taxon>
        <taxon>Bacillales</taxon>
        <taxon>Paenibacillaceae</taxon>
        <taxon>Cohnella</taxon>
    </lineage>
</organism>
<evidence type="ECO:0000259" key="1">
    <source>
        <dbReference type="Pfam" id="PF01636"/>
    </source>
</evidence>
<evidence type="ECO:0000313" key="3">
    <source>
        <dbReference type="Proteomes" id="UP001596113"/>
    </source>
</evidence>
<protein>
    <submittedName>
        <fullName evidence="2">Phosphotransferase family protein</fullName>
    </submittedName>
</protein>
<sequence length="319" mass="35340">MELGNVDKEVGERALCWVAEAVHPGAEVIKADRLLGGISTPIYRLKLRAEGNERDVVLRLFKDEDWLKQEPDLVSREAVSLRRAALNGEVPTPQVIAVDETGATCGVPATLMSRLKGSVVLEPADRGGWLDGLARALVAVHRVEPGDLPWGYRPYSNIADLDAPSWSSIPEQWKRAVAIIEATRPAFVPQFIHRDYHPANVLWSTDGEVSGIVDWVNGCIGPAGVDVGHCRVNLAQLHGVDAADEFLERYRELAGDRFDYDPYWDFVTLFDFGDEEPDVYQGWTALGMTGLTKELIIERLDTYLLSLLERISNAGKNGH</sequence>
<dbReference type="InterPro" id="IPR002575">
    <property type="entry name" value="Aminoglycoside_PTrfase"/>
</dbReference>
<accession>A0ABW0HNJ5</accession>
<dbReference type="InterPro" id="IPR051678">
    <property type="entry name" value="AGP_Transferase"/>
</dbReference>
<proteinExistence type="predicted"/>
<gene>
    <name evidence="2" type="ORF">ACFPOF_07625</name>
</gene>
<keyword evidence="3" id="KW-1185">Reference proteome</keyword>
<dbReference type="Gene3D" id="3.30.200.20">
    <property type="entry name" value="Phosphorylase Kinase, domain 1"/>
    <property type="match status" value="1"/>
</dbReference>
<dbReference type="InterPro" id="IPR011009">
    <property type="entry name" value="Kinase-like_dom_sf"/>
</dbReference>
<feature type="domain" description="Aminoglycoside phosphotransferase" evidence="1">
    <location>
        <begin position="35"/>
        <end position="261"/>
    </location>
</feature>
<dbReference type="EMBL" id="JBHSMI010000013">
    <property type="protein sequence ID" value="MFC5402606.1"/>
    <property type="molecule type" value="Genomic_DNA"/>
</dbReference>
<name>A0ABW0HNJ5_9BACL</name>
<comment type="caution">
    <text evidence="2">The sequence shown here is derived from an EMBL/GenBank/DDBJ whole genome shotgun (WGS) entry which is preliminary data.</text>
</comment>
<evidence type="ECO:0000313" key="2">
    <source>
        <dbReference type="EMBL" id="MFC5402606.1"/>
    </source>
</evidence>
<dbReference type="PANTHER" id="PTHR21310">
    <property type="entry name" value="AMINOGLYCOSIDE PHOSPHOTRANSFERASE-RELATED-RELATED"/>
    <property type="match status" value="1"/>
</dbReference>
<dbReference type="SUPFAM" id="SSF56112">
    <property type="entry name" value="Protein kinase-like (PK-like)"/>
    <property type="match status" value="1"/>
</dbReference>